<feature type="transmembrane region" description="Helical" evidence="1">
    <location>
        <begin position="517"/>
        <end position="536"/>
    </location>
</feature>
<feature type="transmembrane region" description="Helical" evidence="1">
    <location>
        <begin position="12"/>
        <end position="34"/>
    </location>
</feature>
<dbReference type="InterPro" id="IPR046623">
    <property type="entry name" value="DUF6536"/>
</dbReference>
<protein>
    <recommendedName>
        <fullName evidence="2">DUF6536 domain-containing protein</fullName>
    </recommendedName>
</protein>
<evidence type="ECO:0000259" key="2">
    <source>
        <dbReference type="Pfam" id="PF20163"/>
    </source>
</evidence>
<dbReference type="InParanoid" id="A0A2N3N6P9"/>
<proteinExistence type="predicted"/>
<dbReference type="STRING" id="41688.A0A2N3N6P9"/>
<comment type="caution">
    <text evidence="3">The sequence shown here is derived from an EMBL/GenBank/DDBJ whole genome shotgun (WGS) entry which is preliminary data.</text>
</comment>
<feature type="transmembrane region" description="Helical" evidence="1">
    <location>
        <begin position="64"/>
        <end position="84"/>
    </location>
</feature>
<evidence type="ECO:0000256" key="1">
    <source>
        <dbReference type="SAM" id="Phobius"/>
    </source>
</evidence>
<feature type="transmembrane region" description="Helical" evidence="1">
    <location>
        <begin position="412"/>
        <end position="431"/>
    </location>
</feature>
<organism evidence="3 4">
    <name type="scientific">Lomentospora prolificans</name>
    <dbReference type="NCBI Taxonomy" id="41688"/>
    <lineage>
        <taxon>Eukaryota</taxon>
        <taxon>Fungi</taxon>
        <taxon>Dikarya</taxon>
        <taxon>Ascomycota</taxon>
        <taxon>Pezizomycotina</taxon>
        <taxon>Sordariomycetes</taxon>
        <taxon>Hypocreomycetidae</taxon>
        <taxon>Microascales</taxon>
        <taxon>Microascaceae</taxon>
        <taxon>Lomentospora</taxon>
    </lineage>
</organism>
<dbReference type="Pfam" id="PF20163">
    <property type="entry name" value="DUF6536"/>
    <property type="match status" value="1"/>
</dbReference>
<dbReference type="Proteomes" id="UP000233524">
    <property type="component" value="Unassembled WGS sequence"/>
</dbReference>
<reference evidence="3 4" key="1">
    <citation type="journal article" date="2017" name="G3 (Bethesda)">
        <title>First Draft Genome Sequence of the Pathogenic Fungus Lomentospora prolificans (Formerly Scedosporium prolificans).</title>
        <authorList>
            <person name="Luo R."/>
            <person name="Zimin A."/>
            <person name="Workman R."/>
            <person name="Fan Y."/>
            <person name="Pertea G."/>
            <person name="Grossman N."/>
            <person name="Wear M.P."/>
            <person name="Jia B."/>
            <person name="Miller H."/>
            <person name="Casadevall A."/>
            <person name="Timp W."/>
            <person name="Zhang S.X."/>
            <person name="Salzberg S.L."/>
        </authorList>
    </citation>
    <scope>NUCLEOTIDE SEQUENCE [LARGE SCALE GENOMIC DNA]</scope>
    <source>
        <strain evidence="3 4">JHH-5317</strain>
    </source>
</reference>
<evidence type="ECO:0000313" key="4">
    <source>
        <dbReference type="Proteomes" id="UP000233524"/>
    </source>
</evidence>
<dbReference type="AlphaFoldDB" id="A0A2N3N6P9"/>
<keyword evidence="4" id="KW-1185">Reference proteome</keyword>
<dbReference type="PANTHER" id="PTHR35395">
    <property type="entry name" value="DUF6536 DOMAIN-CONTAINING PROTEIN"/>
    <property type="match status" value="1"/>
</dbReference>
<feature type="transmembrane region" description="Helical" evidence="1">
    <location>
        <begin position="339"/>
        <end position="365"/>
    </location>
</feature>
<dbReference type="EMBL" id="NLAX01000701">
    <property type="protein sequence ID" value="PKS08052.1"/>
    <property type="molecule type" value="Genomic_DNA"/>
</dbReference>
<feature type="transmembrane region" description="Helical" evidence="1">
    <location>
        <begin position="466"/>
        <end position="490"/>
    </location>
</feature>
<keyword evidence="1" id="KW-0472">Membrane</keyword>
<dbReference type="OrthoDB" id="5429634at2759"/>
<dbReference type="PANTHER" id="PTHR35395:SF1">
    <property type="entry name" value="DUF6536 DOMAIN-CONTAINING PROTEIN"/>
    <property type="match status" value="1"/>
</dbReference>
<dbReference type="VEuPathDB" id="FungiDB:jhhlp_006664"/>
<gene>
    <name evidence="3" type="ORF">jhhlp_006664</name>
</gene>
<evidence type="ECO:0000313" key="3">
    <source>
        <dbReference type="EMBL" id="PKS08052.1"/>
    </source>
</evidence>
<keyword evidence="1" id="KW-1133">Transmembrane helix</keyword>
<accession>A0A2N3N6P9</accession>
<name>A0A2N3N6P9_9PEZI</name>
<keyword evidence="1" id="KW-0812">Transmembrane</keyword>
<feature type="domain" description="DUF6536" evidence="2">
    <location>
        <begin position="11"/>
        <end position="123"/>
    </location>
</feature>
<sequence length="610" mass="65881">MDRLRSSNATRGVFAGAVASIIVLIINIVSLVIATRRGAGFPANPGRRVLFEGSCTTSSRLSTFLHLLINIFGSVLLASSNYAMQYLSAPTREEVNAAHQKRQSLDIGVHSISNLRRISWKRADSFFAGSVDNLTNADCIAAYAKAFQLSRASVALISDPDPARPDVQVFDLPAAPRTDINWAGCALNAYDWICTKHPGFEIQENVCSAPCRTVVPEILEDPASWSPFGHRVNYCLSQPAREQCRLNLNIPLASAVIATNAIKTTILLLVVFVFSSSPLLTVGDAIQSFLAAPDRSVAGLCLLSFKDISLIRKSIPTSQPMVWKNSKKRLYRAASRSRWILTLALYILSSSISIIFLIVGLKALAGPKDMASLWDLGIGAATELTIIRSLQVPTTGSSGLASNVVIANIPQLGLSMVYFSFNGILTAMLAGKEWSRFGSARRHLRVSAKPKGAQKSRYMLQLPYRYGLPLLVFSALLHWLVSQSIFILAVETSAESRGEAAIPEGEFDILSCGYSPIAIILVLLISACFVLGIILVGMTKFASGMPVVGSRSLGMAAACQVQHSFSNLCRGLQWGVLAPSSSWETEQEIVGTCGFSACPVEAPIKGRFYA</sequence>